<name>A0A1D9G2G0_MOOP1</name>
<dbReference type="InterPro" id="IPR036852">
    <property type="entry name" value="Peptidase_S8/S53_dom_sf"/>
</dbReference>
<evidence type="ECO:0000313" key="1">
    <source>
        <dbReference type="EMBL" id="AOY81714.1"/>
    </source>
</evidence>
<proteinExistence type="predicted"/>
<dbReference type="AlphaFoldDB" id="A0A1D9G2G0"/>
<gene>
    <name evidence="1" type="ORF">BJP36_19170</name>
</gene>
<organism evidence="1 2">
    <name type="scientific">Moorena producens (strain JHB)</name>
    <dbReference type="NCBI Taxonomy" id="1454205"/>
    <lineage>
        <taxon>Bacteria</taxon>
        <taxon>Bacillati</taxon>
        <taxon>Cyanobacteriota</taxon>
        <taxon>Cyanophyceae</taxon>
        <taxon>Coleofasciculales</taxon>
        <taxon>Coleofasciculaceae</taxon>
        <taxon>Moorena</taxon>
    </lineage>
</organism>
<dbReference type="Proteomes" id="UP000176944">
    <property type="component" value="Chromosome"/>
</dbReference>
<dbReference type="GO" id="GO:0004252">
    <property type="term" value="F:serine-type endopeptidase activity"/>
    <property type="evidence" value="ECO:0007669"/>
    <property type="project" value="InterPro"/>
</dbReference>
<accession>A0A1D9G2G0</accession>
<dbReference type="SUPFAM" id="SSF52743">
    <property type="entry name" value="Subtilisin-like"/>
    <property type="match status" value="1"/>
</dbReference>
<evidence type="ECO:0000313" key="2">
    <source>
        <dbReference type="Proteomes" id="UP000176944"/>
    </source>
</evidence>
<dbReference type="GO" id="GO:0006508">
    <property type="term" value="P:proteolysis"/>
    <property type="evidence" value="ECO:0007669"/>
    <property type="project" value="InterPro"/>
</dbReference>
<protein>
    <submittedName>
        <fullName evidence="1">Uncharacterized protein</fullName>
    </submittedName>
</protein>
<dbReference type="EMBL" id="CP017708">
    <property type="protein sequence ID" value="AOY81714.1"/>
    <property type="molecule type" value="Genomic_DNA"/>
</dbReference>
<reference evidence="2" key="1">
    <citation type="submission" date="2016-10" db="EMBL/GenBank/DDBJ databases">
        <title>Comparative genomics uncovers the prolific and rare metabolic potential of the cyanobacterial genus Moorea.</title>
        <authorList>
            <person name="Leao T."/>
            <person name="Castelao G."/>
            <person name="Korobeynikov A."/>
            <person name="Monroe E.A."/>
            <person name="Podell S."/>
            <person name="Glukhov E."/>
            <person name="Allen E."/>
            <person name="Gerwick W.H."/>
            <person name="Gerwick L."/>
        </authorList>
    </citation>
    <scope>NUCLEOTIDE SEQUENCE [LARGE SCALE GENOMIC DNA]</scope>
    <source>
        <strain evidence="2">JHB</strain>
    </source>
</reference>
<sequence length="148" mass="14979">MNAEAARTRFGVDGSGVTVGVLSDSYNVLGGESDDVASGDLPGIGNPFGNTATVNVLLDDLSPSNTDEGRGMLQLIHDVAPGADLAFHTAFLGQASFAKGIVDLATVAGADVIVDDVIYLAEPMFQDGIIAQALTSSPGIISDLPGDS</sequence>